<feature type="coiled-coil region" evidence="1">
    <location>
        <begin position="403"/>
        <end position="465"/>
    </location>
</feature>
<feature type="coiled-coil region" evidence="1">
    <location>
        <begin position="789"/>
        <end position="848"/>
    </location>
</feature>
<protein>
    <recommendedName>
        <fullName evidence="4">ATP-binding protein</fullName>
    </recommendedName>
</protein>
<dbReference type="GO" id="GO:0006302">
    <property type="term" value="P:double-strand break repair"/>
    <property type="evidence" value="ECO:0007669"/>
    <property type="project" value="TreeGrafter"/>
</dbReference>
<gene>
    <name evidence="2" type="ORF">PPN31114_01703</name>
</gene>
<name>A0A5E4TZ10_9BURK</name>
<keyword evidence="3" id="KW-1185">Reference proteome</keyword>
<dbReference type="GO" id="GO:0000731">
    <property type="term" value="P:DNA synthesis involved in DNA repair"/>
    <property type="evidence" value="ECO:0007669"/>
    <property type="project" value="TreeGrafter"/>
</dbReference>
<organism evidence="2 3">
    <name type="scientific">Pandoraea pneumonica</name>
    <dbReference type="NCBI Taxonomy" id="2508299"/>
    <lineage>
        <taxon>Bacteria</taxon>
        <taxon>Pseudomonadati</taxon>
        <taxon>Pseudomonadota</taxon>
        <taxon>Betaproteobacteria</taxon>
        <taxon>Burkholderiales</taxon>
        <taxon>Burkholderiaceae</taxon>
        <taxon>Pandoraea</taxon>
    </lineage>
</organism>
<dbReference type="PANTHER" id="PTHR32182:SF0">
    <property type="entry name" value="DNA REPLICATION AND REPAIR PROTEIN RECF"/>
    <property type="match status" value="1"/>
</dbReference>
<evidence type="ECO:0008006" key="4">
    <source>
        <dbReference type="Google" id="ProtNLM"/>
    </source>
</evidence>
<reference evidence="2 3" key="1">
    <citation type="submission" date="2019-08" db="EMBL/GenBank/DDBJ databases">
        <authorList>
            <person name="Peeters C."/>
        </authorList>
    </citation>
    <scope>NUCLEOTIDE SEQUENCE [LARGE SCALE GENOMIC DNA]</scope>
    <source>
        <strain evidence="2 3">LMG 31114</strain>
    </source>
</reference>
<keyword evidence="1" id="KW-0175">Coiled coil</keyword>
<proteinExistence type="predicted"/>
<dbReference type="Proteomes" id="UP000366945">
    <property type="component" value="Unassembled WGS sequence"/>
</dbReference>
<dbReference type="RefSeq" id="WP_174987798.1">
    <property type="nucleotide sequence ID" value="NZ_CABPSK010000001.1"/>
</dbReference>
<sequence>MNLFSQAELLGGSPDQFRLARIQTFNWGTFSNVFDFPIPKEGYLFVGPSGSGKSTVLDAHAALLTPPKWVDFNVAAREAERNGRDRSVMTYLRGAWAQQTGEAGEYVSQYLRSGTTWSAIAETYCDELGRVVVLAQVLWVKGNSTAPGDAKRVYLTLEREFDVQELEFFAKNEFDARRFKHDLPDAKVHTEFSAYQERFRRLLGIENERALRLLHKTQSAKNLGDLNAFLRDFMLDEPETFGIAASLVNEFGELNEAHQEVVAARRQIQTLAPARDEHAELDRVKLESNGLQAIQTAIDQYREYRRKLLHDERIAELDVDREVSRQESLRLAGVVENEFEKLTDLQRQKLNMGADVLVRLEEDIKAADAEKPIRIGKRDIAAAACRAMGWAVPDSVVWFVQRVEAAKQRVLKARELKNEVEERKDGVKEELRKANEGFLKVVAEVNALERQKSNLPARLVDLRERMARDLSIPEEKLPFVGELVEVRSEEAAWRGAIERVLGGFARSILVDEKHYSAVSAYLNERNIGERLVYFRTIPQTSGRSPGPNSLVRKLNLGSGSFGDWVREELKHSFDFECADTLQAFRNASRAVTREGQVKHSTMRHEKNDRHSVNDRNQWVLGFDNKEKLALFKQQAAELGGRISELEETVRKIGKEEDAQQEQMLHCQNLSNLTWNDVDVGSLLTRIDDLTIRLKAERDARPDLAALNDSIAKQEQAHSHAVDKKNDEEGKGRSIAVEINRLNGTLAELARLWPTSDRPPAFAEQISARYKATEKVVTLESLDHVTTLVERGLNSELRALESRLSDLRNSIVQRFADFNRLWPALAGGLDATLESADDYLAKLQRLEDDNLPAFEDRFFSLLREQSDQNLTLLSTKLDEERSAIRARMELVNESLRTAPFNPGTHLVIDTTDKAIEDVRLFRVSLKESLSHSFSNDRELAEERFKALAALVKRLASQETVDKNWRNFVLDVRQHVEFVARELDEDDLEVEVYRSGAGKSGGQRQKLAATCLAAALRYQLGGQDRALPSYSTVVLDEAFDKADAEFTAMAMNIFKTFGFQMIVATPLKSVMTLEPFIGGACFVHIKDRKKSAVIPIEYDSEYHRLKLNQDVRNVEEATVS</sequence>
<evidence type="ECO:0000313" key="3">
    <source>
        <dbReference type="Proteomes" id="UP000366945"/>
    </source>
</evidence>
<evidence type="ECO:0000256" key="1">
    <source>
        <dbReference type="SAM" id="Coils"/>
    </source>
</evidence>
<dbReference type="AlphaFoldDB" id="A0A5E4TZ10"/>
<dbReference type="PANTHER" id="PTHR32182">
    <property type="entry name" value="DNA REPLICATION AND REPAIR PROTEIN RECF"/>
    <property type="match status" value="1"/>
</dbReference>
<feature type="coiled-coil region" evidence="1">
    <location>
        <begin position="628"/>
        <end position="662"/>
    </location>
</feature>
<dbReference type="Pfam" id="PF13558">
    <property type="entry name" value="SbcC_Walker_B"/>
    <property type="match status" value="1"/>
</dbReference>
<accession>A0A5E4TZ10</accession>
<dbReference type="Pfam" id="PF13555">
    <property type="entry name" value="AAA_29"/>
    <property type="match status" value="1"/>
</dbReference>
<evidence type="ECO:0000313" key="2">
    <source>
        <dbReference type="EMBL" id="VVD91854.1"/>
    </source>
</evidence>
<dbReference type="InterPro" id="IPR027417">
    <property type="entry name" value="P-loop_NTPase"/>
</dbReference>
<dbReference type="EMBL" id="CABPSK010000001">
    <property type="protein sequence ID" value="VVD91854.1"/>
    <property type="molecule type" value="Genomic_DNA"/>
</dbReference>
<dbReference type="SUPFAM" id="SSF52540">
    <property type="entry name" value="P-loop containing nucleoside triphosphate hydrolases"/>
    <property type="match status" value="1"/>
</dbReference>
<dbReference type="GeneID" id="300403749"/>
<dbReference type="Gene3D" id="3.40.50.300">
    <property type="entry name" value="P-loop containing nucleotide triphosphate hydrolases"/>
    <property type="match status" value="2"/>
</dbReference>